<organism evidence="12 13">
    <name type="scientific">Candidatus Roizmanbacteria bacterium GW2011_GWC2_34_23</name>
    <dbReference type="NCBI Taxonomy" id="1618484"/>
    <lineage>
        <taxon>Bacteria</taxon>
        <taxon>Candidatus Roizmaniibacteriota</taxon>
    </lineage>
</organism>
<evidence type="ECO:0000256" key="7">
    <source>
        <dbReference type="ARBA" id="ARBA00048859"/>
    </source>
</evidence>
<evidence type="ECO:0000313" key="12">
    <source>
        <dbReference type="EMBL" id="KKP62712.1"/>
    </source>
</evidence>
<evidence type="ECO:0000256" key="8">
    <source>
        <dbReference type="NCBIfam" id="TIGR00670"/>
    </source>
</evidence>
<reference evidence="12 13" key="1">
    <citation type="journal article" date="2015" name="Nature">
        <title>rRNA introns, odd ribosomes, and small enigmatic genomes across a large radiation of phyla.</title>
        <authorList>
            <person name="Brown C.T."/>
            <person name="Hug L.A."/>
            <person name="Thomas B.C."/>
            <person name="Sharon I."/>
            <person name="Castelle C.J."/>
            <person name="Singh A."/>
            <person name="Wilkins M.J."/>
            <person name="Williams K.H."/>
            <person name="Banfield J.F."/>
        </authorList>
    </citation>
    <scope>NUCLEOTIDE SEQUENCE [LARGE SCALE GENOMIC DNA]</scope>
</reference>
<dbReference type="FunFam" id="3.40.50.1370:FF:000002">
    <property type="entry name" value="Aspartate carbamoyltransferase 2"/>
    <property type="match status" value="1"/>
</dbReference>
<keyword evidence="4 9" id="KW-0808">Transferase</keyword>
<gene>
    <name evidence="12" type="ORF">UR56_C0006G0003</name>
</gene>
<dbReference type="PRINTS" id="PR00100">
    <property type="entry name" value="AOTCASE"/>
</dbReference>
<dbReference type="GO" id="GO:0006207">
    <property type="term" value="P:'de novo' pyrimidine nucleobase biosynthetic process"/>
    <property type="evidence" value="ECO:0007669"/>
    <property type="project" value="InterPro"/>
</dbReference>
<dbReference type="AlphaFoldDB" id="A0A0G0E5U2"/>
<dbReference type="Pfam" id="PF00185">
    <property type="entry name" value="OTCace"/>
    <property type="match status" value="1"/>
</dbReference>
<dbReference type="PRINTS" id="PR00101">
    <property type="entry name" value="ATCASE"/>
</dbReference>
<dbReference type="NCBIfam" id="NF002032">
    <property type="entry name" value="PRK00856.1"/>
    <property type="match status" value="1"/>
</dbReference>
<dbReference type="PROSITE" id="PS00097">
    <property type="entry name" value="CARBAMOYLTRANSFERASE"/>
    <property type="match status" value="1"/>
</dbReference>
<evidence type="ECO:0000256" key="2">
    <source>
        <dbReference type="ARBA" id="ARBA00008896"/>
    </source>
</evidence>
<sequence length="326" mass="37270">MVFSEAMKNSEIFFGKDIISLDQFNRKSIEFLFQQTIKIKKIFMKKGRHDGRPYRPLDGKIITLLFFEPSTRTFSSNSAAVKRLGGQTIEHQNPMQNSSVVKGETIEDTIMMIEQYSDAVVIRHPQVGTAEKVAKVANIPIINAGDGIGEHPTQALLDMFTIYEKYGYLDNIKGLVVGDLLNGRTVHSLIKGLSIFKNITLYLLSPKQLRLSNKDLEKAKKRKIKLVEIKSFEEIPTDCHFWYWTRVQKERFIDKSEYEKLKLSFILTKKLVDMKAGKNTLLMHPLPRVGEIETAVDSDPRAVYLTTEAKNGMYVRMALFSLILKS</sequence>
<comment type="pathway">
    <text evidence="1">Pyrimidine metabolism; UMP biosynthesis via de novo pathway; (S)-dihydroorotate from bicarbonate: step 2/3.</text>
</comment>
<evidence type="ECO:0000259" key="10">
    <source>
        <dbReference type="Pfam" id="PF00185"/>
    </source>
</evidence>
<dbReference type="InterPro" id="IPR002082">
    <property type="entry name" value="Asp_carbamoyltransf"/>
</dbReference>
<dbReference type="InterPro" id="IPR006131">
    <property type="entry name" value="Asp_carbamoyltransf_Asp/Orn-bd"/>
</dbReference>
<dbReference type="InterPro" id="IPR036901">
    <property type="entry name" value="Asp/Orn_carbamoylTrfase_sf"/>
</dbReference>
<dbReference type="SUPFAM" id="SSF53671">
    <property type="entry name" value="Aspartate/ornithine carbamoyltransferase"/>
    <property type="match status" value="1"/>
</dbReference>
<dbReference type="NCBIfam" id="TIGR00670">
    <property type="entry name" value="asp_carb_tr"/>
    <property type="match status" value="1"/>
</dbReference>
<protein>
    <recommendedName>
        <fullName evidence="3 8">Aspartate carbamoyltransferase</fullName>
        <ecNumber evidence="3 8">2.1.3.2</ecNumber>
    </recommendedName>
</protein>
<dbReference type="GO" id="GO:0004070">
    <property type="term" value="F:aspartate carbamoyltransferase activity"/>
    <property type="evidence" value="ECO:0007669"/>
    <property type="project" value="UniProtKB-UniRule"/>
</dbReference>
<dbReference type="InterPro" id="IPR006132">
    <property type="entry name" value="Asp/Orn_carbamoyltranf_P-bd"/>
</dbReference>
<dbReference type="GO" id="GO:0006520">
    <property type="term" value="P:amino acid metabolic process"/>
    <property type="evidence" value="ECO:0007669"/>
    <property type="project" value="InterPro"/>
</dbReference>
<dbReference type="GO" id="GO:0016597">
    <property type="term" value="F:amino acid binding"/>
    <property type="evidence" value="ECO:0007669"/>
    <property type="project" value="InterPro"/>
</dbReference>
<comment type="caution">
    <text evidence="12">The sequence shown here is derived from an EMBL/GenBank/DDBJ whole genome shotgun (WGS) entry which is preliminary data.</text>
</comment>
<dbReference type="PANTHER" id="PTHR45753:SF6">
    <property type="entry name" value="ASPARTATE CARBAMOYLTRANSFERASE"/>
    <property type="match status" value="1"/>
</dbReference>
<dbReference type="Pfam" id="PF02729">
    <property type="entry name" value="OTCace_N"/>
    <property type="match status" value="1"/>
</dbReference>
<evidence type="ECO:0000256" key="6">
    <source>
        <dbReference type="ARBA" id="ARBA00043884"/>
    </source>
</evidence>
<dbReference type="UniPathway" id="UPA00070">
    <property type="reaction ID" value="UER00116"/>
</dbReference>
<evidence type="ECO:0000259" key="11">
    <source>
        <dbReference type="Pfam" id="PF02729"/>
    </source>
</evidence>
<evidence type="ECO:0000256" key="9">
    <source>
        <dbReference type="RuleBase" id="RU003634"/>
    </source>
</evidence>
<name>A0A0G0E5U2_9BACT</name>
<dbReference type="EMBL" id="LBPR01000006">
    <property type="protein sequence ID" value="KKP62712.1"/>
    <property type="molecule type" value="Genomic_DNA"/>
</dbReference>
<dbReference type="GO" id="GO:0044205">
    <property type="term" value="P:'de novo' UMP biosynthetic process"/>
    <property type="evidence" value="ECO:0007669"/>
    <property type="project" value="UniProtKB-UniPathway"/>
</dbReference>
<evidence type="ECO:0000256" key="3">
    <source>
        <dbReference type="ARBA" id="ARBA00013008"/>
    </source>
</evidence>
<accession>A0A0G0E5U2</accession>
<evidence type="ECO:0000313" key="13">
    <source>
        <dbReference type="Proteomes" id="UP000034004"/>
    </source>
</evidence>
<dbReference type="Proteomes" id="UP000034004">
    <property type="component" value="Unassembled WGS sequence"/>
</dbReference>
<feature type="domain" description="Aspartate/ornithine carbamoyltransferase Asp/Orn-binding" evidence="10">
    <location>
        <begin position="171"/>
        <end position="322"/>
    </location>
</feature>
<evidence type="ECO:0000256" key="1">
    <source>
        <dbReference type="ARBA" id="ARBA00004852"/>
    </source>
</evidence>
<comment type="catalytic activity">
    <reaction evidence="7">
        <text>carbamoyl phosphate + L-aspartate = N-carbamoyl-L-aspartate + phosphate + H(+)</text>
        <dbReference type="Rhea" id="RHEA:20013"/>
        <dbReference type="ChEBI" id="CHEBI:15378"/>
        <dbReference type="ChEBI" id="CHEBI:29991"/>
        <dbReference type="ChEBI" id="CHEBI:32814"/>
        <dbReference type="ChEBI" id="CHEBI:43474"/>
        <dbReference type="ChEBI" id="CHEBI:58228"/>
        <dbReference type="EC" id="2.1.3.2"/>
    </reaction>
</comment>
<keyword evidence="5" id="KW-0665">Pyrimidine biosynthesis</keyword>
<proteinExistence type="inferred from homology"/>
<comment type="function">
    <text evidence="6">Catalyzes the condensation of carbamoyl phosphate and aspartate to form carbamoyl aspartate and inorganic phosphate, the committed step in the de novo pyrimidine nucleotide biosynthesis pathway.</text>
</comment>
<comment type="similarity">
    <text evidence="2">Belongs to the aspartate/ornithine carbamoyltransferase superfamily. ATCase family.</text>
</comment>
<evidence type="ECO:0000256" key="4">
    <source>
        <dbReference type="ARBA" id="ARBA00022679"/>
    </source>
</evidence>
<dbReference type="Gene3D" id="3.40.50.1370">
    <property type="entry name" value="Aspartate/ornithine carbamoyltransferase"/>
    <property type="match status" value="2"/>
</dbReference>
<dbReference type="PANTHER" id="PTHR45753">
    <property type="entry name" value="ORNITHINE CARBAMOYLTRANSFERASE, MITOCHONDRIAL"/>
    <property type="match status" value="1"/>
</dbReference>
<feature type="domain" description="Aspartate/ornithine carbamoyltransferase carbamoyl-P binding" evidence="11">
    <location>
        <begin position="16"/>
        <end position="164"/>
    </location>
</feature>
<dbReference type="STRING" id="1618484.UR56_C0006G0003"/>
<evidence type="ECO:0000256" key="5">
    <source>
        <dbReference type="ARBA" id="ARBA00022975"/>
    </source>
</evidence>
<dbReference type="PATRIC" id="fig|1618484.3.peg.276"/>
<dbReference type="InterPro" id="IPR006130">
    <property type="entry name" value="Asp/Orn_carbamoylTrfase"/>
</dbReference>
<dbReference type="EC" id="2.1.3.2" evidence="3 8"/>